<dbReference type="Proteomes" id="UP000282312">
    <property type="component" value="Unassembled WGS sequence"/>
</dbReference>
<name>A0A3N9WYS6_9ACTN</name>
<dbReference type="RefSeq" id="WP_124771538.1">
    <property type="nucleotide sequence ID" value="NZ_QGSZ01000147.1"/>
</dbReference>
<organism evidence="1 2">
    <name type="scientific">Micromonospora inaquosa</name>
    <dbReference type="NCBI Taxonomy" id="2203716"/>
    <lineage>
        <taxon>Bacteria</taxon>
        <taxon>Bacillati</taxon>
        <taxon>Actinomycetota</taxon>
        <taxon>Actinomycetes</taxon>
        <taxon>Micromonosporales</taxon>
        <taxon>Micromonosporaceae</taxon>
        <taxon>Micromonospora</taxon>
    </lineage>
</organism>
<evidence type="ECO:0000313" key="1">
    <source>
        <dbReference type="EMBL" id="RQX05902.1"/>
    </source>
</evidence>
<reference evidence="1 2" key="1">
    <citation type="submission" date="2018-05" db="EMBL/GenBank/DDBJ databases">
        <title>Micromonospora from Atacama Desert.</title>
        <authorList>
            <person name="Carro L."/>
            <person name="Goodfellow M."/>
            <person name="Klenk H.-P."/>
        </authorList>
    </citation>
    <scope>NUCLEOTIDE SEQUENCE [LARGE SCALE GENOMIC DNA]</scope>
    <source>
        <strain evidence="1 2">LB39</strain>
    </source>
</reference>
<proteinExistence type="predicted"/>
<accession>A0A3N9WYS6</accession>
<protein>
    <submittedName>
        <fullName evidence="1">Uncharacterized protein</fullName>
    </submittedName>
</protein>
<gene>
    <name evidence="1" type="ORF">DLJ59_06225</name>
</gene>
<sequence>MRYGTDSEYPFDTDNRAWRRLGDVASEHFDVITWNRDPDGRPIMLTLADLHTGDTITLAILDSLEIRDPYTLLAVHTGGDLAAHGPTGGPAAADSHAATLALDSTALAATRPTPLHDPAATALPATCWVDLPTDLAAALRPALDDARTAVLVLLDRTGGRLAAVGPFPTHAAADTWQPDDGPGRTADRLIVPLHPVSIQEARP</sequence>
<comment type="caution">
    <text evidence="1">The sequence shown here is derived from an EMBL/GenBank/DDBJ whole genome shotgun (WGS) entry which is preliminary data.</text>
</comment>
<dbReference type="AlphaFoldDB" id="A0A3N9WYS6"/>
<keyword evidence="2" id="KW-1185">Reference proteome</keyword>
<dbReference type="EMBL" id="QGSZ01000147">
    <property type="protein sequence ID" value="RQX05902.1"/>
    <property type="molecule type" value="Genomic_DNA"/>
</dbReference>
<evidence type="ECO:0000313" key="2">
    <source>
        <dbReference type="Proteomes" id="UP000282312"/>
    </source>
</evidence>
<dbReference type="OrthoDB" id="3358427at2"/>